<evidence type="ECO:0000259" key="3">
    <source>
        <dbReference type="Pfam" id="PF00884"/>
    </source>
</evidence>
<accession>A0A1P8UN29</accession>
<gene>
    <name evidence="4" type="ORF">Ga0080574_TMP487</name>
</gene>
<dbReference type="RefSeq" id="WP_076694963.1">
    <property type="nucleotide sequence ID" value="NZ_CP015091.1"/>
</dbReference>
<keyword evidence="5" id="KW-1185">Reference proteome</keyword>
<evidence type="ECO:0000256" key="2">
    <source>
        <dbReference type="ARBA" id="ARBA00022801"/>
    </source>
</evidence>
<dbReference type="InterPro" id="IPR017850">
    <property type="entry name" value="Alkaline_phosphatase_core_sf"/>
</dbReference>
<geneLocation type="plasmid" evidence="5">
    <name>ppaby1</name>
</geneLocation>
<name>A0A1P8UN29_9RHOB</name>
<dbReference type="EMBL" id="CP015091">
    <property type="protein sequence ID" value="APZ50821.1"/>
    <property type="molecule type" value="Genomic_DNA"/>
</dbReference>
<dbReference type="Pfam" id="PF00884">
    <property type="entry name" value="Sulfatase"/>
    <property type="match status" value="1"/>
</dbReference>
<organism evidence="4 5">
    <name type="scientific">Salipiger abyssi</name>
    <dbReference type="NCBI Taxonomy" id="1250539"/>
    <lineage>
        <taxon>Bacteria</taxon>
        <taxon>Pseudomonadati</taxon>
        <taxon>Pseudomonadota</taxon>
        <taxon>Alphaproteobacteria</taxon>
        <taxon>Rhodobacterales</taxon>
        <taxon>Roseobacteraceae</taxon>
        <taxon>Salipiger</taxon>
    </lineage>
</organism>
<dbReference type="InterPro" id="IPR000917">
    <property type="entry name" value="Sulfatase_N"/>
</dbReference>
<dbReference type="PANTHER" id="PTHR45953">
    <property type="entry name" value="IDURONATE 2-SULFATASE"/>
    <property type="match status" value="1"/>
</dbReference>
<keyword evidence="1" id="KW-0479">Metal-binding</keyword>
<evidence type="ECO:0000256" key="1">
    <source>
        <dbReference type="ARBA" id="ARBA00022723"/>
    </source>
</evidence>
<evidence type="ECO:0000313" key="5">
    <source>
        <dbReference type="Proteomes" id="UP000187059"/>
    </source>
</evidence>
<dbReference type="CDD" id="cd16148">
    <property type="entry name" value="sulfatase_like"/>
    <property type="match status" value="1"/>
</dbReference>
<evidence type="ECO:0000313" key="4">
    <source>
        <dbReference type="EMBL" id="APZ50821.1"/>
    </source>
</evidence>
<dbReference type="GO" id="GO:0005737">
    <property type="term" value="C:cytoplasm"/>
    <property type="evidence" value="ECO:0007669"/>
    <property type="project" value="TreeGrafter"/>
</dbReference>
<dbReference type="SUPFAM" id="SSF53649">
    <property type="entry name" value="Alkaline phosphatase-like"/>
    <property type="match status" value="1"/>
</dbReference>
<dbReference type="AlphaFoldDB" id="A0A1P8UN29"/>
<sequence>MRTVFLLFDSLNRSALGAYGGDAIATPNFDRLAARSMSFDQHYTGSLPCMPARRDLHTGRLNFMHRSWGPLEAFDNSFADCLRDKGVYSHLITDHVHYFEDGGAGFHTRFDSWEFIRGQEYDPWVPMVAPPMEKFRREFSEKHYPLDRSSKRFQHMVNREVMQDEADFPGPKCFAAGFDFLDRNRDADDWLLMLECFDPHEPFHAPERFREAFPTGYNGGALDWPYYARVTENQAEMDEIRANYAALVAMCDEYLGRLLDYFDRHDMWKDTALVVTTDHGFLLSEHGWWGKCRMPYYEEISHIPLMIHDPRTPQAAGTRCAAVTQTPDIMPTLLGLHDADLPPEVRAHDLAPLLAGTSGKVRDSAVFGIFGGPVGIADGRHVLYHYPVDWRAPGLKEYTLAPQHMTGHFTAAELKTATMVPGFDFTRGVPLMAIDALPDAKRVPMNDGLGFDDDETRLYDLAADPAQKAPVTNHAVQARLVAQAAAEFRAHDAPAETYDWYGLTLKETA</sequence>
<reference evidence="4 5" key="1">
    <citation type="submission" date="2016-04" db="EMBL/GenBank/DDBJ databases">
        <title>Deep-sea bacteria in the southern Pacific.</title>
        <authorList>
            <person name="Tang K."/>
        </authorList>
    </citation>
    <scope>NUCLEOTIDE SEQUENCE [LARGE SCALE GENOMIC DNA]</scope>
    <source>
        <strain evidence="4 5">JLT2014</strain>
        <plasmid evidence="5">ppaby1</plasmid>
    </source>
</reference>
<keyword evidence="4" id="KW-0614">Plasmid</keyword>
<feature type="domain" description="Sulfatase N-terminal" evidence="3">
    <location>
        <begin position="4"/>
        <end position="337"/>
    </location>
</feature>
<protein>
    <submittedName>
        <fullName evidence="4">Arylsulfatase A family protein</fullName>
    </submittedName>
</protein>
<dbReference type="Gene3D" id="3.40.720.10">
    <property type="entry name" value="Alkaline Phosphatase, subunit A"/>
    <property type="match status" value="1"/>
</dbReference>
<dbReference type="GO" id="GO:0046872">
    <property type="term" value="F:metal ion binding"/>
    <property type="evidence" value="ECO:0007669"/>
    <property type="project" value="UniProtKB-KW"/>
</dbReference>
<proteinExistence type="predicted"/>
<dbReference type="OrthoDB" id="9795675at2"/>
<dbReference type="PANTHER" id="PTHR45953:SF1">
    <property type="entry name" value="IDURONATE 2-SULFATASE"/>
    <property type="match status" value="1"/>
</dbReference>
<dbReference type="KEGG" id="paby:Ga0080574_TMP487"/>
<dbReference type="Proteomes" id="UP000187059">
    <property type="component" value="Plasmid pPABY1"/>
</dbReference>
<dbReference type="GO" id="GO:0004423">
    <property type="term" value="F:iduronate-2-sulfatase activity"/>
    <property type="evidence" value="ECO:0007669"/>
    <property type="project" value="TreeGrafter"/>
</dbReference>
<keyword evidence="2" id="KW-0378">Hydrolase</keyword>